<dbReference type="PANTHER" id="PTHR45641:SF19">
    <property type="entry name" value="NEPHROCYSTIN-3"/>
    <property type="match status" value="1"/>
</dbReference>
<sequence length="1210" mass="134959">MEQPPPHPPDPAQQQRLQKLFHRLAAEQPRALEAQLTALSSDPKPEDNAPFSRLAAKRTDLDVGGTCGPFRILEKLGEGGMGAVYLAGRDELPEHRVALKTLSAWHPDLRARFEKECRILAGLKHDGIAHLVDAGVLSDGQPWFAMEYVPGTTLDGWIRQHQPDLKTRLHLFLKICEAVIYAHQQMVIHRDLKPGNIMVQDSGTPKLLDFGIAKMLDAETGTPLTVTNRTDRILTPQYASPEQVNGERLGTASDVYSLGVILYELLTDRLPYHFRGGAPLEIMRVINQANITRPSKLRGQTGHSGGAFTRQLRGDLDTITLKALAHDRNRRYAAVDDLAADIRRYLTGMPITARQASTGYRFRKFIKRHPWPVAAVLGMVASLSLFSVYATVQNQQTARQRDLAEQRLASSQRLTGFLVSMFEQIDPDLARNHDISALEVMEAGRRRLNTDLDEDPAVKTLLLNTLARVYASLGRYDQAEALLVNALESGDPNQVMETRFALIHTLQSAGDYKGAQAQLHLAEQEATDDPRTQARLNQSRGHAALLFGRYPQAQAAFDAVGASSQLLPPEEQAQLIQGRAQLATARGHYDRAIQYRKDVLALRQRLHGRAHSQVASALASLSLTYLETDQRDQAKAYMDQAETLYRDIFGEKHPHWVNCLQRRGQWERLQGNYDQARELFEQARDLALELLGEDHPWTANVIHHLAVLNHNQGDFPAAEALYRQTADIRRRILGANHPALATCLGNLAYLKQNQSEYDAAEDLLRQAISIQIERLGEQHPDLAESYQTLALIHQQRGRYRQAEPLLHKALSIKVAALGENHQSVGFLLNNLAGAMQDLGKLDGAERLYQRTLTNLKHNLGDKHRYVAGTLNNLGSLSQDKGDYAAAENYYRQALDTYLKTLKEDHPAVGRAQNNVAMALFLRGDYAAAEPLFRASLATTRAALGEDHPSTAVRLGNLGRLLLVVGKYAEAEPLIQQALPIFRTKLGKHHRRVFQTEALWADLNQRRGDLSQAKTRYETLFETLDALPEATRPRLAMERAKFAELHLLSGRIERAEAVLTQAEKEAGEDPAPFLQAALHLARAKLLRGQGDPTAAEPHLEQALALRTGRLGEHHPLVAAVRLEQAEHLAARQRWRQALETVEGALAAATALPEEHESRAAMHSLKGLILTQVGEQEAGQSLMRNTRETLSRRLGEGHYLTREAQKRLIKDP</sequence>
<keyword evidence="4 5" id="KW-0067">ATP-binding</keyword>
<evidence type="ECO:0000256" key="3">
    <source>
        <dbReference type="ARBA" id="ARBA00022803"/>
    </source>
</evidence>
<dbReference type="PROSITE" id="PS50011">
    <property type="entry name" value="PROTEIN_KINASE_DOM"/>
    <property type="match status" value="1"/>
</dbReference>
<evidence type="ECO:0000259" key="6">
    <source>
        <dbReference type="PROSITE" id="PS50011"/>
    </source>
</evidence>
<evidence type="ECO:0000256" key="4">
    <source>
        <dbReference type="ARBA" id="ARBA00022840"/>
    </source>
</evidence>
<dbReference type="Pfam" id="PF00069">
    <property type="entry name" value="Pkinase"/>
    <property type="match status" value="1"/>
</dbReference>
<proteinExistence type="predicted"/>
<dbReference type="InterPro" id="IPR019734">
    <property type="entry name" value="TPR_rpt"/>
</dbReference>
<accession>A0A8J7QQJ0</accession>
<dbReference type="GO" id="GO:0004672">
    <property type="term" value="F:protein kinase activity"/>
    <property type="evidence" value="ECO:0007669"/>
    <property type="project" value="InterPro"/>
</dbReference>
<evidence type="ECO:0000256" key="5">
    <source>
        <dbReference type="PROSITE-ProRule" id="PRU10141"/>
    </source>
</evidence>
<keyword evidence="2 5" id="KW-0547">Nucleotide-binding</keyword>
<keyword evidence="3" id="KW-0802">TPR repeat</keyword>
<dbReference type="InterPro" id="IPR017441">
    <property type="entry name" value="Protein_kinase_ATP_BS"/>
</dbReference>
<name>A0A8J7QQJ0_9BACT</name>
<reference evidence="7" key="1">
    <citation type="submission" date="2021-03" db="EMBL/GenBank/DDBJ databases">
        <authorList>
            <person name="Wang G."/>
        </authorList>
    </citation>
    <scope>NUCLEOTIDE SEQUENCE</scope>
    <source>
        <strain evidence="7">KCTC 12899</strain>
    </source>
</reference>
<dbReference type="Gene3D" id="3.30.200.20">
    <property type="entry name" value="Phosphorylase Kinase, domain 1"/>
    <property type="match status" value="1"/>
</dbReference>
<dbReference type="Pfam" id="PF13424">
    <property type="entry name" value="TPR_12"/>
    <property type="match status" value="5"/>
</dbReference>
<evidence type="ECO:0000313" key="8">
    <source>
        <dbReference type="Proteomes" id="UP000664417"/>
    </source>
</evidence>
<dbReference type="PANTHER" id="PTHR45641">
    <property type="entry name" value="TETRATRICOPEPTIDE REPEAT PROTEIN (AFU_ORTHOLOGUE AFUA_6G03870)"/>
    <property type="match status" value="1"/>
</dbReference>
<dbReference type="AlphaFoldDB" id="A0A8J7QQJ0"/>
<keyword evidence="1" id="KW-0677">Repeat</keyword>
<dbReference type="PROSITE" id="PS00108">
    <property type="entry name" value="PROTEIN_KINASE_ST"/>
    <property type="match status" value="1"/>
</dbReference>
<feature type="binding site" evidence="5">
    <location>
        <position position="100"/>
    </location>
    <ligand>
        <name>ATP</name>
        <dbReference type="ChEBI" id="CHEBI:30616"/>
    </ligand>
</feature>
<feature type="domain" description="Protein kinase" evidence="6">
    <location>
        <begin position="70"/>
        <end position="346"/>
    </location>
</feature>
<dbReference type="Proteomes" id="UP000664417">
    <property type="component" value="Unassembled WGS sequence"/>
</dbReference>
<dbReference type="Gene3D" id="1.10.510.10">
    <property type="entry name" value="Transferase(Phosphotransferase) domain 1"/>
    <property type="match status" value="1"/>
</dbReference>
<evidence type="ECO:0000256" key="1">
    <source>
        <dbReference type="ARBA" id="ARBA00022737"/>
    </source>
</evidence>
<keyword evidence="8" id="KW-1185">Reference proteome</keyword>
<dbReference type="SMART" id="SM00220">
    <property type="entry name" value="S_TKc"/>
    <property type="match status" value="1"/>
</dbReference>
<dbReference type="SUPFAM" id="SSF48452">
    <property type="entry name" value="TPR-like"/>
    <property type="match status" value="5"/>
</dbReference>
<gene>
    <name evidence="7" type="ORF">J3U88_27910</name>
</gene>
<dbReference type="GO" id="GO:0005524">
    <property type="term" value="F:ATP binding"/>
    <property type="evidence" value="ECO:0007669"/>
    <property type="project" value="UniProtKB-UniRule"/>
</dbReference>
<dbReference type="InterPro" id="IPR011009">
    <property type="entry name" value="Kinase-like_dom_sf"/>
</dbReference>
<evidence type="ECO:0000256" key="2">
    <source>
        <dbReference type="ARBA" id="ARBA00022741"/>
    </source>
</evidence>
<dbReference type="SUPFAM" id="SSF56112">
    <property type="entry name" value="Protein kinase-like (PK-like)"/>
    <property type="match status" value="1"/>
</dbReference>
<dbReference type="Pfam" id="PF13374">
    <property type="entry name" value="TPR_10"/>
    <property type="match status" value="2"/>
</dbReference>
<organism evidence="7 8">
    <name type="scientific">Acanthopleuribacter pedis</name>
    <dbReference type="NCBI Taxonomy" id="442870"/>
    <lineage>
        <taxon>Bacteria</taxon>
        <taxon>Pseudomonadati</taxon>
        <taxon>Acidobacteriota</taxon>
        <taxon>Holophagae</taxon>
        <taxon>Acanthopleuribacterales</taxon>
        <taxon>Acanthopleuribacteraceae</taxon>
        <taxon>Acanthopleuribacter</taxon>
    </lineage>
</organism>
<dbReference type="PROSITE" id="PS00107">
    <property type="entry name" value="PROTEIN_KINASE_ATP"/>
    <property type="match status" value="1"/>
</dbReference>
<dbReference type="SMART" id="SM00028">
    <property type="entry name" value="TPR"/>
    <property type="match status" value="13"/>
</dbReference>
<dbReference type="RefSeq" id="WP_207862303.1">
    <property type="nucleotide sequence ID" value="NZ_JAFREP010000034.1"/>
</dbReference>
<evidence type="ECO:0000313" key="7">
    <source>
        <dbReference type="EMBL" id="MBO1322330.1"/>
    </source>
</evidence>
<dbReference type="Gene3D" id="1.25.40.10">
    <property type="entry name" value="Tetratricopeptide repeat domain"/>
    <property type="match status" value="5"/>
</dbReference>
<dbReference type="InterPro" id="IPR008271">
    <property type="entry name" value="Ser/Thr_kinase_AS"/>
</dbReference>
<dbReference type="EMBL" id="JAFREP010000034">
    <property type="protein sequence ID" value="MBO1322330.1"/>
    <property type="molecule type" value="Genomic_DNA"/>
</dbReference>
<comment type="caution">
    <text evidence="7">The sequence shown here is derived from an EMBL/GenBank/DDBJ whole genome shotgun (WGS) entry which is preliminary data.</text>
</comment>
<dbReference type="CDD" id="cd14014">
    <property type="entry name" value="STKc_PknB_like"/>
    <property type="match status" value="1"/>
</dbReference>
<dbReference type="InterPro" id="IPR011990">
    <property type="entry name" value="TPR-like_helical_dom_sf"/>
</dbReference>
<dbReference type="InterPro" id="IPR000719">
    <property type="entry name" value="Prot_kinase_dom"/>
</dbReference>
<protein>
    <submittedName>
        <fullName evidence="7">Tetratricopeptide repeat protein</fullName>
    </submittedName>
</protein>